<dbReference type="Proteomes" id="UP000056090">
    <property type="component" value="Chromosome"/>
</dbReference>
<dbReference type="GO" id="GO:0003700">
    <property type="term" value="F:DNA-binding transcription factor activity"/>
    <property type="evidence" value="ECO:0007669"/>
    <property type="project" value="InterPro"/>
</dbReference>
<dbReference type="CDD" id="cd05466">
    <property type="entry name" value="PBP2_LTTR_substrate"/>
    <property type="match status" value="1"/>
</dbReference>
<dbReference type="Gene3D" id="1.10.10.10">
    <property type="entry name" value="Winged helix-like DNA-binding domain superfamily/Winged helix DNA-binding domain"/>
    <property type="match status" value="1"/>
</dbReference>
<dbReference type="RefSeq" id="WP_044057717.1">
    <property type="nucleotide sequence ID" value="NZ_CBCSKJ010000002.1"/>
</dbReference>
<accession>A0A075NY82</accession>
<protein>
    <submittedName>
        <fullName evidence="6">LysR family transcriptional regulator</fullName>
    </submittedName>
</protein>
<comment type="similarity">
    <text evidence="1">Belongs to the LysR transcriptional regulatory family.</text>
</comment>
<dbReference type="GO" id="GO:0000976">
    <property type="term" value="F:transcription cis-regulatory region binding"/>
    <property type="evidence" value="ECO:0007669"/>
    <property type="project" value="TreeGrafter"/>
</dbReference>
<dbReference type="AlphaFoldDB" id="A0A075NY82"/>
<sequence length="294" mass="32886">MRLSIEQLNAFYEVASERSFSAAARKLKKSQSALSIAVANLETDLGVTLFDRTGRYPVLTHNGKSLLRDAEAILQQCASMENRAYGLAAELENEVTLAIDDTIPFALLASNLNEFAHQFPFVDLNLLHPSSSYVQNLVEQKNAGLGIMCAGENYPAHIIFKRLGYVVFANVVHKDHPLAKFEEVTFEQLSQYRNLVYSPLQNVLPTSEYLSGPRQWRMESYLNLIHMLSSGLGWATVPKQVLSDSKVKGELVELHLTSYPFTEWMVGVDLIWSTEHRLGKAAEWLKGALGNTPL</sequence>
<dbReference type="Pfam" id="PF03466">
    <property type="entry name" value="LysR_substrate"/>
    <property type="match status" value="1"/>
</dbReference>
<dbReference type="PANTHER" id="PTHR30126:SF91">
    <property type="entry name" value="LYSR FAMILY TRANSCRIPTIONAL REGULATOR"/>
    <property type="match status" value="1"/>
</dbReference>
<dbReference type="PRINTS" id="PR00039">
    <property type="entry name" value="HTHLYSR"/>
</dbReference>
<evidence type="ECO:0000259" key="5">
    <source>
        <dbReference type="PROSITE" id="PS50931"/>
    </source>
</evidence>
<dbReference type="InterPro" id="IPR036390">
    <property type="entry name" value="WH_DNA-bd_sf"/>
</dbReference>
<evidence type="ECO:0000256" key="3">
    <source>
        <dbReference type="ARBA" id="ARBA00023125"/>
    </source>
</evidence>
<evidence type="ECO:0000313" key="7">
    <source>
        <dbReference type="Proteomes" id="UP000056090"/>
    </source>
</evidence>
<dbReference type="SUPFAM" id="SSF53850">
    <property type="entry name" value="Periplasmic binding protein-like II"/>
    <property type="match status" value="1"/>
</dbReference>
<evidence type="ECO:0000256" key="1">
    <source>
        <dbReference type="ARBA" id="ARBA00009437"/>
    </source>
</evidence>
<proteinExistence type="inferred from homology"/>
<dbReference type="InterPro" id="IPR005119">
    <property type="entry name" value="LysR_subst-bd"/>
</dbReference>
<feature type="domain" description="HTH lysR-type" evidence="5">
    <location>
        <begin position="3"/>
        <end position="60"/>
    </location>
</feature>
<organism evidence="6 7">
    <name type="scientific">Alteromonas australica</name>
    <dbReference type="NCBI Taxonomy" id="589873"/>
    <lineage>
        <taxon>Bacteria</taxon>
        <taxon>Pseudomonadati</taxon>
        <taxon>Pseudomonadota</taxon>
        <taxon>Gammaproteobacteria</taxon>
        <taxon>Alteromonadales</taxon>
        <taxon>Alteromonadaceae</taxon>
        <taxon>Alteromonas/Salinimonas group</taxon>
        <taxon>Alteromonas</taxon>
    </lineage>
</organism>
<dbReference type="PANTHER" id="PTHR30126">
    <property type="entry name" value="HTH-TYPE TRANSCRIPTIONAL REGULATOR"/>
    <property type="match status" value="1"/>
</dbReference>
<evidence type="ECO:0000256" key="2">
    <source>
        <dbReference type="ARBA" id="ARBA00023015"/>
    </source>
</evidence>
<dbReference type="PROSITE" id="PS50931">
    <property type="entry name" value="HTH_LYSR"/>
    <property type="match status" value="1"/>
</dbReference>
<dbReference type="EMBL" id="CP008849">
    <property type="protein sequence ID" value="AIF99644.1"/>
    <property type="molecule type" value="Genomic_DNA"/>
</dbReference>
<dbReference type="InterPro" id="IPR000847">
    <property type="entry name" value="LysR_HTH_N"/>
</dbReference>
<keyword evidence="7" id="KW-1185">Reference proteome</keyword>
<dbReference type="Gene3D" id="3.40.190.290">
    <property type="match status" value="1"/>
</dbReference>
<gene>
    <name evidence="6" type="ORF">EP13_13640</name>
</gene>
<dbReference type="InterPro" id="IPR036388">
    <property type="entry name" value="WH-like_DNA-bd_sf"/>
</dbReference>
<dbReference type="eggNOG" id="COG0583">
    <property type="taxonomic scope" value="Bacteria"/>
</dbReference>
<keyword evidence="3" id="KW-0238">DNA-binding</keyword>
<keyword evidence="2" id="KW-0805">Transcription regulation</keyword>
<reference evidence="6 7" key="1">
    <citation type="submission" date="2014-06" db="EMBL/GenBank/DDBJ databases">
        <title>Genomes of Alteromonas australica, a world apart.</title>
        <authorList>
            <person name="Gonzaga A."/>
            <person name="Lopez-Perez M."/>
            <person name="Rodriguez-Valera F."/>
        </authorList>
    </citation>
    <scope>NUCLEOTIDE SEQUENCE [LARGE SCALE GENOMIC DNA]</scope>
    <source>
        <strain evidence="6 7">H 17</strain>
    </source>
</reference>
<dbReference type="Pfam" id="PF00126">
    <property type="entry name" value="HTH_1"/>
    <property type="match status" value="1"/>
</dbReference>
<keyword evidence="4" id="KW-0804">Transcription</keyword>
<evidence type="ECO:0000256" key="4">
    <source>
        <dbReference type="ARBA" id="ARBA00023163"/>
    </source>
</evidence>
<name>A0A075NY82_9ALTE</name>
<evidence type="ECO:0000313" key="6">
    <source>
        <dbReference type="EMBL" id="AIF99644.1"/>
    </source>
</evidence>
<dbReference type="FunFam" id="1.10.10.10:FF:000001">
    <property type="entry name" value="LysR family transcriptional regulator"/>
    <property type="match status" value="1"/>
</dbReference>
<dbReference type="SUPFAM" id="SSF46785">
    <property type="entry name" value="Winged helix' DNA-binding domain"/>
    <property type="match status" value="1"/>
</dbReference>
<dbReference type="GeneID" id="78255945"/>
<dbReference type="KEGG" id="aal:EP13_13640"/>